<keyword evidence="1" id="KW-1133">Transmembrane helix</keyword>
<name>A0AAU7JB95_9HYPH</name>
<dbReference type="InterPro" id="IPR000620">
    <property type="entry name" value="EamA_dom"/>
</dbReference>
<organism evidence="3">
    <name type="scientific">Alsobacter sp. KACC 23698</name>
    <dbReference type="NCBI Taxonomy" id="3149229"/>
    <lineage>
        <taxon>Bacteria</taxon>
        <taxon>Pseudomonadati</taxon>
        <taxon>Pseudomonadota</taxon>
        <taxon>Alphaproteobacteria</taxon>
        <taxon>Hyphomicrobiales</taxon>
        <taxon>Alsobacteraceae</taxon>
        <taxon>Alsobacter</taxon>
    </lineage>
</organism>
<dbReference type="SUPFAM" id="SSF103481">
    <property type="entry name" value="Multidrug resistance efflux transporter EmrE"/>
    <property type="match status" value="1"/>
</dbReference>
<keyword evidence="1" id="KW-0812">Transmembrane</keyword>
<evidence type="ECO:0000259" key="2">
    <source>
        <dbReference type="Pfam" id="PF00892"/>
    </source>
</evidence>
<dbReference type="RefSeq" id="WP_406854482.1">
    <property type="nucleotide sequence ID" value="NZ_CP157484.1"/>
</dbReference>
<evidence type="ECO:0000256" key="1">
    <source>
        <dbReference type="SAM" id="Phobius"/>
    </source>
</evidence>
<dbReference type="AlphaFoldDB" id="A0AAU7JB95"/>
<keyword evidence="1" id="KW-0472">Membrane</keyword>
<protein>
    <submittedName>
        <fullName evidence="3">DMT family transporter</fullName>
    </submittedName>
</protein>
<dbReference type="Pfam" id="PF00892">
    <property type="entry name" value="EamA"/>
    <property type="match status" value="1"/>
</dbReference>
<dbReference type="EMBL" id="CP157484">
    <property type="protein sequence ID" value="XBO37657.1"/>
    <property type="molecule type" value="Genomic_DNA"/>
</dbReference>
<dbReference type="Gene3D" id="1.10.3730.20">
    <property type="match status" value="1"/>
</dbReference>
<dbReference type="GO" id="GO:0016020">
    <property type="term" value="C:membrane"/>
    <property type="evidence" value="ECO:0007669"/>
    <property type="project" value="InterPro"/>
</dbReference>
<evidence type="ECO:0000313" key="3">
    <source>
        <dbReference type="EMBL" id="XBO37657.1"/>
    </source>
</evidence>
<proteinExistence type="predicted"/>
<sequence>MAVSTTAAIPALFVFALLREGPLLPATARGWLVVVALGVVCHVAGQGLIARSLAALPATFSSMVLLVQPVAAALLAWLFFAEALTLLQAVGMLTVLSGIVLARRAIGEA</sequence>
<gene>
    <name evidence="3" type="ORF">ABEG18_18285</name>
</gene>
<feature type="transmembrane region" description="Helical" evidence="1">
    <location>
        <begin position="62"/>
        <end position="80"/>
    </location>
</feature>
<feature type="domain" description="EamA" evidence="2">
    <location>
        <begin position="2"/>
        <end position="102"/>
    </location>
</feature>
<feature type="transmembrane region" description="Helical" evidence="1">
    <location>
        <begin position="28"/>
        <end position="50"/>
    </location>
</feature>
<reference evidence="3" key="1">
    <citation type="submission" date="2024-05" db="EMBL/GenBank/DDBJ databases">
        <authorList>
            <person name="Kim S."/>
            <person name="Heo J."/>
            <person name="Choi H."/>
            <person name="Choi Y."/>
            <person name="Kwon S.-W."/>
            <person name="Kim Y."/>
        </authorList>
    </citation>
    <scope>NUCLEOTIDE SEQUENCE</scope>
    <source>
        <strain evidence="3">KACC 23698</strain>
    </source>
</reference>
<accession>A0AAU7JB95</accession>
<dbReference type="InterPro" id="IPR037185">
    <property type="entry name" value="EmrE-like"/>
</dbReference>
<feature type="transmembrane region" description="Helical" evidence="1">
    <location>
        <begin position="86"/>
        <end position="106"/>
    </location>
</feature>